<dbReference type="PANTHER" id="PTHR24421:SF10">
    <property type="entry name" value="NITRATE_NITRITE SENSOR PROTEIN NARQ"/>
    <property type="match status" value="1"/>
</dbReference>
<keyword evidence="4" id="KW-0808">Transferase</keyword>
<dbReference type="GO" id="GO:0016301">
    <property type="term" value="F:kinase activity"/>
    <property type="evidence" value="ECO:0007669"/>
    <property type="project" value="UniProtKB-KW"/>
</dbReference>
<dbReference type="PANTHER" id="PTHR24421">
    <property type="entry name" value="NITRATE/NITRITE SENSOR PROTEIN NARX-RELATED"/>
    <property type="match status" value="1"/>
</dbReference>
<evidence type="ECO:0000313" key="12">
    <source>
        <dbReference type="Proteomes" id="UP000562492"/>
    </source>
</evidence>
<dbReference type="InterPro" id="IPR003594">
    <property type="entry name" value="HATPase_dom"/>
</dbReference>
<dbReference type="InterPro" id="IPR011712">
    <property type="entry name" value="Sig_transdc_His_kin_sub3_dim/P"/>
</dbReference>
<dbReference type="InterPro" id="IPR007891">
    <property type="entry name" value="CHASE3"/>
</dbReference>
<evidence type="ECO:0000256" key="8">
    <source>
        <dbReference type="ARBA" id="ARBA00023012"/>
    </source>
</evidence>
<evidence type="ECO:0000313" key="11">
    <source>
        <dbReference type="EMBL" id="MBB6577345.1"/>
    </source>
</evidence>
<evidence type="ECO:0000256" key="7">
    <source>
        <dbReference type="ARBA" id="ARBA00022840"/>
    </source>
</evidence>
<comment type="caution">
    <text evidence="11">The sequence shown here is derived from an EMBL/GenBank/DDBJ whole genome shotgun (WGS) entry which is preliminary data.</text>
</comment>
<keyword evidence="12" id="KW-1185">Reference proteome</keyword>
<keyword evidence="9" id="KW-0812">Transmembrane</keyword>
<reference evidence="11 12" key="1">
    <citation type="submission" date="2020-08" db="EMBL/GenBank/DDBJ databases">
        <title>Functional genomics of gut bacteria from endangered species of beetles.</title>
        <authorList>
            <person name="Carlos-Shanley C."/>
        </authorList>
    </citation>
    <scope>NUCLEOTIDE SEQUENCE [LARGE SCALE GENOMIC DNA]</scope>
    <source>
        <strain evidence="11 12">S00124</strain>
    </source>
</reference>
<dbReference type="InterPro" id="IPR036890">
    <property type="entry name" value="HATPase_C_sf"/>
</dbReference>
<dbReference type="InterPro" id="IPR050482">
    <property type="entry name" value="Sensor_HK_TwoCompSys"/>
</dbReference>
<evidence type="ECO:0000256" key="1">
    <source>
        <dbReference type="ARBA" id="ARBA00000085"/>
    </source>
</evidence>
<dbReference type="RefSeq" id="WP_184706601.1">
    <property type="nucleotide sequence ID" value="NZ_JACHKZ010000006.1"/>
</dbReference>
<keyword evidence="8" id="KW-0902">Two-component regulatory system</keyword>
<feature type="transmembrane region" description="Helical" evidence="9">
    <location>
        <begin position="180"/>
        <end position="201"/>
    </location>
</feature>
<dbReference type="Gene3D" id="3.30.565.10">
    <property type="entry name" value="Histidine kinase-like ATPase, C-terminal domain"/>
    <property type="match status" value="1"/>
</dbReference>
<sequence length="461" mass="51473">MRWSRLRKWAISLPAAFLAALVLISINEVGYYRSNDSLQNLSITFQTRTTLDKLMQQMADAETSVRGYLLTGEDRYLDTYHQASTNVDNAVDELRAIYSLFPEDLQISSLLGREVAKRINEMDLSVQLRKGGFDSAWRHLINSPDGKASMERVRSLGAELVTHSNERRAHNEAEIVRSLALSRIGIAVVSVIGLIAFYLYLRQSNRLTDLMLREQKMLQDERDQLEKQVRQRTASLTELATHLQQVREDERAHLARELHDELGALLTAAKLDVARLKSKIDMSMPDVQERIQHLIETLNSGIALKRRIIENLRPSSLSNLGLTPSLEILGKEFSDSSNIAVELDLETIHAPEATQLTIYRLVQESLTNIGKYAKATQVQVHLQNHPTHIAIQVHDNGVGFDPLSINPSSHGLAGMRHRVEALGGRLNIRSTPNRGTLVEAVLPQSGSAASAQTKALPPSLS</sequence>
<dbReference type="EMBL" id="JACHKZ010000006">
    <property type="protein sequence ID" value="MBB6577345.1"/>
    <property type="molecule type" value="Genomic_DNA"/>
</dbReference>
<dbReference type="Gene3D" id="1.20.5.1930">
    <property type="match status" value="1"/>
</dbReference>
<keyword evidence="9" id="KW-0472">Membrane</keyword>
<keyword evidence="6 11" id="KW-0418">Kinase</keyword>
<keyword evidence="7" id="KW-0067">ATP-binding</keyword>
<evidence type="ECO:0000256" key="6">
    <source>
        <dbReference type="ARBA" id="ARBA00022777"/>
    </source>
</evidence>
<keyword evidence="9" id="KW-1133">Transmembrane helix</keyword>
<keyword evidence="3" id="KW-0597">Phosphoprotein</keyword>
<dbReference type="SUPFAM" id="SSF55874">
    <property type="entry name" value="ATPase domain of HSP90 chaperone/DNA topoisomerase II/histidine kinase"/>
    <property type="match status" value="1"/>
</dbReference>
<feature type="domain" description="Histidine kinase" evidence="10">
    <location>
        <begin position="253"/>
        <end position="446"/>
    </location>
</feature>
<organism evidence="11 12">
    <name type="scientific">Comamonas odontotermitis</name>
    <dbReference type="NCBI Taxonomy" id="379895"/>
    <lineage>
        <taxon>Bacteria</taxon>
        <taxon>Pseudomonadati</taxon>
        <taxon>Pseudomonadota</taxon>
        <taxon>Betaproteobacteria</taxon>
        <taxon>Burkholderiales</taxon>
        <taxon>Comamonadaceae</taxon>
        <taxon>Comamonas</taxon>
    </lineage>
</organism>
<dbReference type="Pfam" id="PF05227">
    <property type="entry name" value="CHASE3"/>
    <property type="match status" value="1"/>
</dbReference>
<dbReference type="EC" id="2.7.13.3" evidence="2"/>
<dbReference type="PROSITE" id="PS50109">
    <property type="entry name" value="HIS_KIN"/>
    <property type="match status" value="1"/>
</dbReference>
<dbReference type="Pfam" id="PF07730">
    <property type="entry name" value="HisKA_3"/>
    <property type="match status" value="1"/>
</dbReference>
<evidence type="ECO:0000256" key="2">
    <source>
        <dbReference type="ARBA" id="ARBA00012438"/>
    </source>
</evidence>
<evidence type="ECO:0000256" key="4">
    <source>
        <dbReference type="ARBA" id="ARBA00022679"/>
    </source>
</evidence>
<dbReference type="InterPro" id="IPR005467">
    <property type="entry name" value="His_kinase_dom"/>
</dbReference>
<comment type="catalytic activity">
    <reaction evidence="1">
        <text>ATP + protein L-histidine = ADP + protein N-phospho-L-histidine.</text>
        <dbReference type="EC" id="2.7.13.3"/>
    </reaction>
</comment>
<accession>A0ABR6RDV3</accession>
<dbReference type="SMART" id="SM00387">
    <property type="entry name" value="HATPase_c"/>
    <property type="match status" value="1"/>
</dbReference>
<dbReference type="CDD" id="cd19410">
    <property type="entry name" value="HK9-like_sensor"/>
    <property type="match status" value="1"/>
</dbReference>
<dbReference type="Proteomes" id="UP000562492">
    <property type="component" value="Unassembled WGS sequence"/>
</dbReference>
<evidence type="ECO:0000256" key="3">
    <source>
        <dbReference type="ARBA" id="ARBA00022553"/>
    </source>
</evidence>
<proteinExistence type="predicted"/>
<evidence type="ECO:0000259" key="10">
    <source>
        <dbReference type="PROSITE" id="PS50109"/>
    </source>
</evidence>
<protein>
    <recommendedName>
        <fullName evidence="2">histidine kinase</fullName>
        <ecNumber evidence="2">2.7.13.3</ecNumber>
    </recommendedName>
</protein>
<evidence type="ECO:0000256" key="9">
    <source>
        <dbReference type="SAM" id="Phobius"/>
    </source>
</evidence>
<keyword evidence="5" id="KW-0547">Nucleotide-binding</keyword>
<dbReference type="CDD" id="cd16917">
    <property type="entry name" value="HATPase_UhpB-NarQ-NarX-like"/>
    <property type="match status" value="1"/>
</dbReference>
<name>A0ABR6RDV3_9BURK</name>
<dbReference type="Pfam" id="PF02518">
    <property type="entry name" value="HATPase_c"/>
    <property type="match status" value="1"/>
</dbReference>
<gene>
    <name evidence="11" type="ORF">HNP33_001400</name>
</gene>
<evidence type="ECO:0000256" key="5">
    <source>
        <dbReference type="ARBA" id="ARBA00022741"/>
    </source>
</evidence>